<dbReference type="AlphaFoldDB" id="A0A8T3AK96"/>
<reference evidence="1" key="1">
    <citation type="journal article" date="2022" name="Front. Genet.">
        <title>Chromosome-Scale Assembly of the Dendrobium nobile Genome Provides Insights Into the Molecular Mechanism of the Biosynthesis of the Medicinal Active Ingredient of Dendrobium.</title>
        <authorList>
            <person name="Xu Q."/>
            <person name="Niu S.-C."/>
            <person name="Li K.-L."/>
            <person name="Zheng P.-J."/>
            <person name="Zhang X.-J."/>
            <person name="Jia Y."/>
            <person name="Liu Y."/>
            <person name="Niu Y.-X."/>
            <person name="Yu L.-H."/>
            <person name="Chen D.-F."/>
            <person name="Zhang G.-Q."/>
        </authorList>
    </citation>
    <scope>NUCLEOTIDE SEQUENCE</scope>
    <source>
        <tissue evidence="1">Leaf</tissue>
    </source>
</reference>
<evidence type="ECO:0000313" key="2">
    <source>
        <dbReference type="Proteomes" id="UP000829196"/>
    </source>
</evidence>
<evidence type="ECO:0000313" key="1">
    <source>
        <dbReference type="EMBL" id="KAI0496468.1"/>
    </source>
</evidence>
<protein>
    <submittedName>
        <fullName evidence="1">Uncharacterized protein</fullName>
    </submittedName>
</protein>
<dbReference type="EMBL" id="JAGYWB010000016">
    <property type="protein sequence ID" value="KAI0496468.1"/>
    <property type="molecule type" value="Genomic_DNA"/>
</dbReference>
<proteinExistence type="predicted"/>
<sequence>MEEDHVLRNKNVKFQNGDLYTSPSAKSKIDSNIPEKNIQNQNQETNVENVTKGEMVAGNDWINCCNTHVVKNNVVSYDLENVCKCESAILGDSVEIPSYPARPDAVPKLNAWKKRENIKVSDLELGNFMSEDGNTVKLHVQNELENSKKFI</sequence>
<name>A0A8T3AK96_DENNO</name>
<organism evidence="1 2">
    <name type="scientific">Dendrobium nobile</name>
    <name type="common">Orchid</name>
    <dbReference type="NCBI Taxonomy" id="94219"/>
    <lineage>
        <taxon>Eukaryota</taxon>
        <taxon>Viridiplantae</taxon>
        <taxon>Streptophyta</taxon>
        <taxon>Embryophyta</taxon>
        <taxon>Tracheophyta</taxon>
        <taxon>Spermatophyta</taxon>
        <taxon>Magnoliopsida</taxon>
        <taxon>Liliopsida</taxon>
        <taxon>Asparagales</taxon>
        <taxon>Orchidaceae</taxon>
        <taxon>Epidendroideae</taxon>
        <taxon>Malaxideae</taxon>
        <taxon>Dendrobiinae</taxon>
        <taxon>Dendrobium</taxon>
    </lineage>
</organism>
<dbReference type="Proteomes" id="UP000829196">
    <property type="component" value="Unassembled WGS sequence"/>
</dbReference>
<comment type="caution">
    <text evidence="1">The sequence shown here is derived from an EMBL/GenBank/DDBJ whole genome shotgun (WGS) entry which is preliminary data.</text>
</comment>
<accession>A0A8T3AK96</accession>
<keyword evidence="2" id="KW-1185">Reference proteome</keyword>
<gene>
    <name evidence="1" type="ORF">KFK09_022785</name>
</gene>